<evidence type="ECO:0008006" key="3">
    <source>
        <dbReference type="Google" id="ProtNLM"/>
    </source>
</evidence>
<gene>
    <name evidence="2" type="ordered locus">Acid_4358</name>
</gene>
<feature type="transmembrane region" description="Helical" evidence="1">
    <location>
        <begin position="163"/>
        <end position="191"/>
    </location>
</feature>
<reference evidence="2" key="1">
    <citation type="submission" date="2006-10" db="EMBL/GenBank/DDBJ databases">
        <title>Complete sequence of Solibacter usitatus Ellin6076.</title>
        <authorList>
            <consortium name="US DOE Joint Genome Institute"/>
            <person name="Copeland A."/>
            <person name="Lucas S."/>
            <person name="Lapidus A."/>
            <person name="Barry K."/>
            <person name="Detter J.C."/>
            <person name="Glavina del Rio T."/>
            <person name="Hammon N."/>
            <person name="Israni S."/>
            <person name="Dalin E."/>
            <person name="Tice H."/>
            <person name="Pitluck S."/>
            <person name="Thompson L.S."/>
            <person name="Brettin T."/>
            <person name="Bruce D."/>
            <person name="Han C."/>
            <person name="Tapia R."/>
            <person name="Gilna P."/>
            <person name="Schmutz J."/>
            <person name="Larimer F."/>
            <person name="Land M."/>
            <person name="Hauser L."/>
            <person name="Kyrpides N."/>
            <person name="Mikhailova N."/>
            <person name="Janssen P.H."/>
            <person name="Kuske C.R."/>
            <person name="Richardson P."/>
        </authorList>
    </citation>
    <scope>NUCLEOTIDE SEQUENCE</scope>
    <source>
        <strain evidence="2">Ellin6076</strain>
    </source>
</reference>
<dbReference type="OrthoDB" id="176190at2"/>
<organism evidence="2">
    <name type="scientific">Solibacter usitatus (strain Ellin6076)</name>
    <dbReference type="NCBI Taxonomy" id="234267"/>
    <lineage>
        <taxon>Bacteria</taxon>
        <taxon>Pseudomonadati</taxon>
        <taxon>Acidobacteriota</taxon>
        <taxon>Terriglobia</taxon>
        <taxon>Bryobacterales</taxon>
        <taxon>Solibacteraceae</taxon>
        <taxon>Candidatus Solibacter</taxon>
    </lineage>
</organism>
<dbReference type="eggNOG" id="COG1269">
    <property type="taxonomic scope" value="Bacteria"/>
</dbReference>
<feature type="transmembrane region" description="Helical" evidence="1">
    <location>
        <begin position="283"/>
        <end position="303"/>
    </location>
</feature>
<feature type="transmembrane region" description="Helical" evidence="1">
    <location>
        <begin position="139"/>
        <end position="156"/>
    </location>
</feature>
<evidence type="ECO:0000256" key="1">
    <source>
        <dbReference type="SAM" id="Phobius"/>
    </source>
</evidence>
<accession>Q01YE5</accession>
<keyword evidence="1" id="KW-0472">Membrane</keyword>
<keyword evidence="1" id="KW-0812">Transmembrane</keyword>
<feature type="transmembrane region" description="Helical" evidence="1">
    <location>
        <begin position="114"/>
        <end position="133"/>
    </location>
</feature>
<dbReference type="InParanoid" id="Q01YE5"/>
<dbReference type="STRING" id="234267.Acid_4358"/>
<dbReference type="KEGG" id="sus:Acid_4358"/>
<feature type="transmembrane region" description="Helical" evidence="1">
    <location>
        <begin position="21"/>
        <end position="38"/>
    </location>
</feature>
<feature type="transmembrane region" description="Helical" evidence="1">
    <location>
        <begin position="90"/>
        <end position="109"/>
    </location>
</feature>
<feature type="transmembrane region" description="Helical" evidence="1">
    <location>
        <begin position="211"/>
        <end position="236"/>
    </location>
</feature>
<dbReference type="HOGENOM" id="CLU_019353_0_0_0"/>
<proteinExistence type="predicted"/>
<dbReference type="AlphaFoldDB" id="Q01YE5"/>
<evidence type="ECO:0000313" key="2">
    <source>
        <dbReference type="EMBL" id="ABJ85320.1"/>
    </source>
</evidence>
<keyword evidence="1" id="KW-1133">Transmembrane helix</keyword>
<name>Q01YE5_SOLUE</name>
<feature type="transmembrane region" description="Helical" evidence="1">
    <location>
        <begin position="310"/>
        <end position="330"/>
    </location>
</feature>
<sequence length="640" mass="71226">MPAEPLSFRDQTRTPAWRVGRALLFVFVIFVACPIRYWPVTPGIDETWVFALNYAAAHGLATGRDLAWTTGPLGYLVFPMDIGGNLAKALAFQIAVWALLIAVFTDLFFRARIALRNLAVFSIFFGLSAPVYWFNYMGVENLLIAATLILLFLVRMRGGTVRYLTALVLIGIIPLIKLTGGVIAAGALAGFLLDQGIRLRWKALRDITLGILVPVTTAAIVCGITLPSLAAFRNYVIASRDIAGEFSAAMSTWGRPVEFWMGIEILILLGALLYLQFREDRKLGRFYLLLLAVPVMISTKHGFVRQDVHVENFICFAALVMGLIALQTSWITGKRLQLGALIGLPFLMLWQDYVVPVNDNQPLLSEIIGIRAVRLGAKALFNYDGVRRNLRATADIEMGKHPEARIEPEIRHIIGDSPVASMSLTYSGAYAEGLNLRVYPVVQRYSAYTPYLDELNAAWIREQGPRFLLFGGDPLDGRDSWAETPAMWLEVYRWYNTRQLGERNLLLERRAEPRFQRMESIGRTVTSPAAGFPLSASATPVFWAMNCPLNTRGKVRKLIYRLTEVHALEKTCSGVRAPRRVLMTMLATPVMGNFLPGSPAEFAAVFADRPPACGVDSISFESGLGSYSNRCEVEFFRPVN</sequence>
<protein>
    <recommendedName>
        <fullName evidence="3">Glycosyltransferase RgtA/B/C/D-like domain-containing protein</fullName>
    </recommendedName>
</protein>
<dbReference type="EMBL" id="CP000473">
    <property type="protein sequence ID" value="ABJ85320.1"/>
    <property type="molecule type" value="Genomic_DNA"/>
</dbReference>
<feature type="transmembrane region" description="Helical" evidence="1">
    <location>
        <begin position="257"/>
        <end position="277"/>
    </location>
</feature>